<proteinExistence type="predicted"/>
<dbReference type="CDD" id="cd18186">
    <property type="entry name" value="BTB_POZ_ZBTB_KLHL-like"/>
    <property type="match status" value="1"/>
</dbReference>
<comment type="subcellular location">
    <subcellularLocation>
        <location evidence="1">Membrane</location>
        <topology evidence="1">Multi-pass membrane protein</topology>
    </subcellularLocation>
</comment>
<keyword evidence="2" id="KW-0880">Kelch repeat</keyword>
<evidence type="ECO:0000256" key="3">
    <source>
        <dbReference type="ARBA" id="ARBA00022692"/>
    </source>
</evidence>
<feature type="transmembrane region" description="Helical" evidence="7">
    <location>
        <begin position="661"/>
        <end position="682"/>
    </location>
</feature>
<keyword evidence="3 7" id="KW-0812">Transmembrane</keyword>
<dbReference type="SMART" id="SM00612">
    <property type="entry name" value="Kelch"/>
    <property type="match status" value="3"/>
</dbReference>
<evidence type="ECO:0000256" key="2">
    <source>
        <dbReference type="ARBA" id="ARBA00022441"/>
    </source>
</evidence>
<dbReference type="InterPro" id="IPR000210">
    <property type="entry name" value="BTB/POZ_dom"/>
</dbReference>
<accession>A0A8D8SGW5</accession>
<name>A0A8D8SGW5_9HEMI</name>
<evidence type="ECO:0000259" key="8">
    <source>
        <dbReference type="PROSITE" id="PS50097"/>
    </source>
</evidence>
<dbReference type="InterPro" id="IPR006652">
    <property type="entry name" value="Kelch_1"/>
</dbReference>
<dbReference type="Gene3D" id="3.30.710.10">
    <property type="entry name" value="Potassium Channel Kv1.1, Chain A"/>
    <property type="match status" value="1"/>
</dbReference>
<dbReference type="SUPFAM" id="SSF54695">
    <property type="entry name" value="POZ domain"/>
    <property type="match status" value="1"/>
</dbReference>
<evidence type="ECO:0000256" key="1">
    <source>
        <dbReference type="ARBA" id="ARBA00004141"/>
    </source>
</evidence>
<keyword evidence="4" id="KW-0677">Repeat</keyword>
<evidence type="ECO:0000256" key="4">
    <source>
        <dbReference type="ARBA" id="ARBA00022737"/>
    </source>
</evidence>
<dbReference type="InterPro" id="IPR018499">
    <property type="entry name" value="Tetraspanin/Peripherin"/>
</dbReference>
<feature type="domain" description="BTB" evidence="8">
    <location>
        <begin position="70"/>
        <end position="137"/>
    </location>
</feature>
<reference evidence="9" key="1">
    <citation type="submission" date="2021-05" db="EMBL/GenBank/DDBJ databases">
        <authorList>
            <person name="Alioto T."/>
            <person name="Alioto T."/>
            <person name="Gomez Garrido J."/>
        </authorList>
    </citation>
    <scope>NUCLEOTIDE SEQUENCE</scope>
</reference>
<dbReference type="Gene3D" id="2.120.10.80">
    <property type="entry name" value="Kelch-type beta propeller"/>
    <property type="match status" value="1"/>
</dbReference>
<dbReference type="InterPro" id="IPR008952">
    <property type="entry name" value="Tetraspanin_EC2_sf"/>
</dbReference>
<dbReference type="PROSITE" id="PS50097">
    <property type="entry name" value="BTB"/>
    <property type="match status" value="1"/>
</dbReference>
<dbReference type="Pfam" id="PF01344">
    <property type="entry name" value="Kelch_1"/>
    <property type="match status" value="1"/>
</dbReference>
<dbReference type="InterPro" id="IPR011333">
    <property type="entry name" value="SKP1/BTB/POZ_sf"/>
</dbReference>
<dbReference type="Pfam" id="PF00651">
    <property type="entry name" value="BTB"/>
    <property type="match status" value="1"/>
</dbReference>
<dbReference type="EMBL" id="HBUF01212830">
    <property type="protein sequence ID" value="CAG6666087.1"/>
    <property type="molecule type" value="Transcribed_RNA"/>
</dbReference>
<dbReference type="GO" id="GO:0016020">
    <property type="term" value="C:membrane"/>
    <property type="evidence" value="ECO:0007669"/>
    <property type="project" value="UniProtKB-SubCell"/>
</dbReference>
<dbReference type="Gene3D" id="1.10.1450.10">
    <property type="entry name" value="Tetraspanin"/>
    <property type="match status" value="1"/>
</dbReference>
<dbReference type="Pfam" id="PF00335">
    <property type="entry name" value="Tetraspanin"/>
    <property type="match status" value="1"/>
</dbReference>
<keyword evidence="5 7" id="KW-1133">Transmembrane helix</keyword>
<dbReference type="InterPro" id="IPR015915">
    <property type="entry name" value="Kelch-typ_b-propeller"/>
</dbReference>
<dbReference type="CDD" id="cd14733">
    <property type="entry name" value="BACK"/>
    <property type="match status" value="1"/>
</dbReference>
<evidence type="ECO:0000256" key="6">
    <source>
        <dbReference type="ARBA" id="ARBA00023136"/>
    </source>
</evidence>
<organism evidence="9">
    <name type="scientific">Cacopsylla melanoneura</name>
    <dbReference type="NCBI Taxonomy" id="428564"/>
    <lineage>
        <taxon>Eukaryota</taxon>
        <taxon>Metazoa</taxon>
        <taxon>Ecdysozoa</taxon>
        <taxon>Arthropoda</taxon>
        <taxon>Hexapoda</taxon>
        <taxon>Insecta</taxon>
        <taxon>Pterygota</taxon>
        <taxon>Neoptera</taxon>
        <taxon>Paraneoptera</taxon>
        <taxon>Hemiptera</taxon>
        <taxon>Sternorrhyncha</taxon>
        <taxon>Psylloidea</taxon>
        <taxon>Psyllidae</taxon>
        <taxon>Psyllinae</taxon>
        <taxon>Cacopsylla</taxon>
    </lineage>
</organism>
<evidence type="ECO:0000256" key="7">
    <source>
        <dbReference type="SAM" id="Phobius"/>
    </source>
</evidence>
<sequence length="849" mass="96087">MDNNCTSPPKHTSRFLLDFRESSLNDAAVDDDNKSDDTSDEECSSVETFQSMSDDCLVNMKLCRDMNILCDAQFEVDGQIVRAHKIILASRSQYFRAMFTSQMKESYECVIKLNNVSFDIFSSIIDFLYTGRIEVSNNNIESLFHLSHLYDIKQLEIICISYIYDHLCLYNCKNIYLLCVIYMCCTYDLIQKIHVFISNNFDLIVSSNEINNWSYDDLRFIFYNLDTCLACVKLPTEFHQRRFLEWVESHYSELSPCDKNSAYLQQLSPSSNNNTIEKPLKYIHHFHKVMFVVGGICDEDLINSPECLPLDFATHQKATPTSSLVAPISAGGDTNILPTLPLKKGIAFAGVTSDMRNVFILGGLISRKQSIKLSDKVYKYSALDNSWSLHSTLPCGGVEGIAAVYRNERTYEDDVPRIYAVGGRSLRPISASDGAAHRTQFVYHNNLWVFMGNEWVSLPSMKTKRAFHGLVFYCNEMYAIGGQGEDGEPLSSVEIYNPERKEWRQSTSNLRIPRSHICCVVSKEHIYAITGNMAELSQEYKHHTLNQYAPQERYNIRLNAWELLSEKSLPHLLCVGALSDETRIVLCGGKTSLRDNATVLKRRLDSSCGECFWHPLAPLVRKRWGHMVALLQLCGILLVVAGALAYADFGKYAHFLEGKIIVPPLILLVVGFFVFFIAFLGFCGAYKENYFMLLAFSAFLLIIFLTQLVIGITAAVAKEDFANSMKLSLRKSLGNYSYTDVDRRAWDSTQRYLQCCGVDSPRDWSQIFSENQVPPSCCRDPPDSPLALCRNTFDDKVVFQQGCFERMAKQVREKSTIIMAVGIGIALVEVIGIVLSCCLASTIKNEQAT</sequence>
<feature type="transmembrane region" description="Helical" evidence="7">
    <location>
        <begin position="624"/>
        <end position="649"/>
    </location>
</feature>
<dbReference type="GO" id="GO:0003779">
    <property type="term" value="F:actin binding"/>
    <property type="evidence" value="ECO:0007669"/>
    <property type="project" value="UniProtKB-KW"/>
</dbReference>
<evidence type="ECO:0000313" key="9">
    <source>
        <dbReference type="EMBL" id="CAG6666087.1"/>
    </source>
</evidence>
<feature type="transmembrane region" description="Helical" evidence="7">
    <location>
        <begin position="694"/>
        <end position="717"/>
    </location>
</feature>
<dbReference type="SMART" id="SM00225">
    <property type="entry name" value="BTB"/>
    <property type="match status" value="1"/>
</dbReference>
<dbReference type="SUPFAM" id="SSF117281">
    <property type="entry name" value="Kelch motif"/>
    <property type="match status" value="1"/>
</dbReference>
<dbReference type="AlphaFoldDB" id="A0A8D8SGW5"/>
<dbReference type="PRINTS" id="PR00259">
    <property type="entry name" value="TMFOUR"/>
</dbReference>
<evidence type="ECO:0000256" key="5">
    <source>
        <dbReference type="ARBA" id="ARBA00022989"/>
    </source>
</evidence>
<dbReference type="SUPFAM" id="SSF48652">
    <property type="entry name" value="Tetraspanin"/>
    <property type="match status" value="1"/>
</dbReference>
<feature type="transmembrane region" description="Helical" evidence="7">
    <location>
        <begin position="816"/>
        <end position="843"/>
    </location>
</feature>
<protein>
    <submittedName>
        <fullName evidence="9">CD63 antigen</fullName>
    </submittedName>
</protein>
<dbReference type="PANTHER" id="PTHR45632">
    <property type="entry name" value="LD33804P"/>
    <property type="match status" value="1"/>
</dbReference>
<dbReference type="EMBL" id="HBUF01212829">
    <property type="protein sequence ID" value="CAG6666086.1"/>
    <property type="molecule type" value="Transcribed_RNA"/>
</dbReference>
<dbReference type="EMBL" id="HBUF01212828">
    <property type="protein sequence ID" value="CAG6666085.1"/>
    <property type="molecule type" value="Transcribed_RNA"/>
</dbReference>
<keyword evidence="6 7" id="KW-0472">Membrane</keyword>